<dbReference type="RefSeq" id="WP_197661120.1">
    <property type="nucleotide sequence ID" value="NZ_JAEAGR010000007.1"/>
</dbReference>
<comment type="cofactor">
    <cofactor evidence="1">
        <name>Zn(2+)</name>
        <dbReference type="ChEBI" id="CHEBI:29105"/>
    </cofactor>
</comment>
<dbReference type="InterPro" id="IPR032466">
    <property type="entry name" value="Metal_Hydrolase"/>
</dbReference>
<dbReference type="GO" id="GO:0016814">
    <property type="term" value="F:hydrolase activity, acting on carbon-nitrogen (but not peptide) bonds, in cyclic amidines"/>
    <property type="evidence" value="ECO:0007669"/>
    <property type="project" value="UniProtKB-ARBA"/>
</dbReference>
<proteinExistence type="inferred from homology"/>
<sequence length="314" mass="35316">MDDSIRFMEGLIEKDINLLKSVPKADLHNHFSLGGNKDFIYSKTGKLINPISGKLKSMNDMHGWVAENVGNLFEGMDGRKLAIDACFQQAAEDNITILDIGEDVWAKDALYGGNIEEIISAFKNSNEAYAPNTKLSLQIGLSRHCNIKWLLGWSEDFFEQDCFHSVDLYADEFAQPIETFKPLYRKAKEKKLILRAHVGEWGTADDVMRAVEELELDEVQHGIAAAQSQKVMNFLADNKIRLNICPTSNVKLSRVDSLEKHPIRKLFDNGVIVTINSDDVLVFGNSVSQEFLDVYTSGLFTAEELNEIRLNGLK</sequence>
<dbReference type="EMBL" id="JAEAGR010000007">
    <property type="protein sequence ID" value="MBH1940895.1"/>
    <property type="molecule type" value="Genomic_DNA"/>
</dbReference>
<dbReference type="InterPro" id="IPR001365">
    <property type="entry name" value="A_deaminase_dom"/>
</dbReference>
<dbReference type="GO" id="GO:0046872">
    <property type="term" value="F:metal ion binding"/>
    <property type="evidence" value="ECO:0007669"/>
    <property type="project" value="UniProtKB-KW"/>
</dbReference>
<protein>
    <submittedName>
        <fullName evidence="7">Adenosine deaminase</fullName>
    </submittedName>
</protein>
<reference evidence="7" key="1">
    <citation type="submission" date="2020-12" db="EMBL/GenBank/DDBJ databases">
        <title>M. sibirica DSM 26468T genome.</title>
        <authorList>
            <person name="Thieme N."/>
            <person name="Rettenmaier R."/>
            <person name="Zverlov V."/>
            <person name="Liebl W."/>
        </authorList>
    </citation>
    <scope>NUCLEOTIDE SEQUENCE</scope>
    <source>
        <strain evidence="7">DSM 26468</strain>
    </source>
</reference>
<evidence type="ECO:0000256" key="3">
    <source>
        <dbReference type="ARBA" id="ARBA00022723"/>
    </source>
</evidence>
<organism evidence="7 8">
    <name type="scientific">Mobilitalea sibirica</name>
    <dbReference type="NCBI Taxonomy" id="1462919"/>
    <lineage>
        <taxon>Bacteria</taxon>
        <taxon>Bacillati</taxon>
        <taxon>Bacillota</taxon>
        <taxon>Clostridia</taxon>
        <taxon>Lachnospirales</taxon>
        <taxon>Lachnospiraceae</taxon>
        <taxon>Mobilitalea</taxon>
    </lineage>
</organism>
<gene>
    <name evidence="7" type="ORF">I5677_08335</name>
</gene>
<dbReference type="Pfam" id="PF00962">
    <property type="entry name" value="A_deaminase"/>
    <property type="match status" value="1"/>
</dbReference>
<dbReference type="Gene3D" id="3.20.20.140">
    <property type="entry name" value="Metal-dependent hydrolases"/>
    <property type="match status" value="1"/>
</dbReference>
<dbReference type="GO" id="GO:0019239">
    <property type="term" value="F:deaminase activity"/>
    <property type="evidence" value="ECO:0007669"/>
    <property type="project" value="InterPro"/>
</dbReference>
<evidence type="ECO:0000313" key="7">
    <source>
        <dbReference type="EMBL" id="MBH1940895.1"/>
    </source>
</evidence>
<accession>A0A8J7H987</accession>
<evidence type="ECO:0000256" key="5">
    <source>
        <dbReference type="ARBA" id="ARBA00022833"/>
    </source>
</evidence>
<name>A0A8J7H987_9FIRM</name>
<keyword evidence="5" id="KW-0862">Zinc</keyword>
<keyword evidence="4" id="KW-0378">Hydrolase</keyword>
<evidence type="ECO:0000313" key="8">
    <source>
        <dbReference type="Proteomes" id="UP000623269"/>
    </source>
</evidence>
<comment type="caution">
    <text evidence="7">The sequence shown here is derived from an EMBL/GenBank/DDBJ whole genome shotgun (WGS) entry which is preliminary data.</text>
</comment>
<dbReference type="InterPro" id="IPR006330">
    <property type="entry name" value="Ado/ade_deaminase"/>
</dbReference>
<evidence type="ECO:0000256" key="1">
    <source>
        <dbReference type="ARBA" id="ARBA00001947"/>
    </source>
</evidence>
<dbReference type="AlphaFoldDB" id="A0A8J7H987"/>
<dbReference type="SUPFAM" id="SSF51556">
    <property type="entry name" value="Metallo-dependent hydrolases"/>
    <property type="match status" value="1"/>
</dbReference>
<evidence type="ECO:0000259" key="6">
    <source>
        <dbReference type="Pfam" id="PF00962"/>
    </source>
</evidence>
<dbReference type="PANTHER" id="PTHR43114:SF6">
    <property type="entry name" value="ADENINE DEAMINASE"/>
    <property type="match status" value="1"/>
</dbReference>
<feature type="domain" description="Adenosine deaminase" evidence="6">
    <location>
        <begin position="158"/>
        <end position="314"/>
    </location>
</feature>
<keyword evidence="3" id="KW-0479">Metal-binding</keyword>
<keyword evidence="8" id="KW-1185">Reference proteome</keyword>
<evidence type="ECO:0000256" key="2">
    <source>
        <dbReference type="ARBA" id="ARBA00006676"/>
    </source>
</evidence>
<dbReference type="PANTHER" id="PTHR43114">
    <property type="entry name" value="ADENINE DEAMINASE"/>
    <property type="match status" value="1"/>
</dbReference>
<comment type="similarity">
    <text evidence="2">Belongs to the metallo-dependent hydrolases superfamily. Adenosine and AMP deaminases family.</text>
</comment>
<evidence type="ECO:0000256" key="4">
    <source>
        <dbReference type="ARBA" id="ARBA00022801"/>
    </source>
</evidence>
<dbReference type="Proteomes" id="UP000623269">
    <property type="component" value="Unassembled WGS sequence"/>
</dbReference>